<reference evidence="2" key="1">
    <citation type="submission" date="2023-08" db="EMBL/GenBank/DDBJ databases">
        <authorList>
            <person name="Alioto T."/>
            <person name="Alioto T."/>
            <person name="Gomez Garrido J."/>
        </authorList>
    </citation>
    <scope>NUCLEOTIDE SEQUENCE</scope>
</reference>
<evidence type="ECO:0000313" key="3">
    <source>
        <dbReference type="Proteomes" id="UP001162480"/>
    </source>
</evidence>
<proteinExistence type="predicted"/>
<dbReference type="AlphaFoldDB" id="A0AA36AUC5"/>
<name>A0AA36AUC5_OCTVU</name>
<evidence type="ECO:0000256" key="1">
    <source>
        <dbReference type="SAM" id="MobiDB-lite"/>
    </source>
</evidence>
<accession>A0AA36AUC5</accession>
<evidence type="ECO:0000313" key="2">
    <source>
        <dbReference type="EMBL" id="CAI9721736.1"/>
    </source>
</evidence>
<dbReference type="Proteomes" id="UP001162480">
    <property type="component" value="Chromosome 4"/>
</dbReference>
<organism evidence="2 3">
    <name type="scientific">Octopus vulgaris</name>
    <name type="common">Common octopus</name>
    <dbReference type="NCBI Taxonomy" id="6645"/>
    <lineage>
        <taxon>Eukaryota</taxon>
        <taxon>Metazoa</taxon>
        <taxon>Spiralia</taxon>
        <taxon>Lophotrochozoa</taxon>
        <taxon>Mollusca</taxon>
        <taxon>Cephalopoda</taxon>
        <taxon>Coleoidea</taxon>
        <taxon>Octopodiformes</taxon>
        <taxon>Octopoda</taxon>
        <taxon>Incirrata</taxon>
        <taxon>Octopodidae</taxon>
        <taxon>Octopus</taxon>
    </lineage>
</organism>
<dbReference type="EMBL" id="OX597817">
    <property type="protein sequence ID" value="CAI9721736.1"/>
    <property type="molecule type" value="Genomic_DNA"/>
</dbReference>
<gene>
    <name evidence="2" type="ORF">OCTVUL_1B031131</name>
</gene>
<keyword evidence="3" id="KW-1185">Reference proteome</keyword>
<sequence>MVLKNTTAKPKKRIRPRSGPYHENHVFVVNPNHIAIFANILKFMNNKSLRVLIMEKTYNTVQHNNHTILHILWWTGNNSADTNVIHEDET</sequence>
<protein>
    <submittedName>
        <fullName evidence="2">Uncharacterized protein</fullName>
    </submittedName>
</protein>
<feature type="region of interest" description="Disordered" evidence="1">
    <location>
        <begin position="1"/>
        <end position="22"/>
    </location>
</feature>